<name>A0A142JVM9_9BURK</name>
<dbReference type="EMBL" id="CP014845">
    <property type="protein sequence ID" value="AMR82141.1"/>
    <property type="molecule type" value="Genomic_DNA"/>
</dbReference>
<dbReference type="STRING" id="1796606.A2G96_30945"/>
<evidence type="ECO:0000313" key="4">
    <source>
        <dbReference type="Proteomes" id="UP000075238"/>
    </source>
</evidence>
<dbReference type="PANTHER" id="PTHR13847">
    <property type="entry name" value="SARCOSINE DEHYDROGENASE-RELATED"/>
    <property type="match status" value="1"/>
</dbReference>
<organism evidence="3 4">
    <name type="scientific">Cupriavidus nantongensis</name>
    <dbReference type="NCBI Taxonomy" id="1796606"/>
    <lineage>
        <taxon>Bacteria</taxon>
        <taxon>Pseudomonadati</taxon>
        <taxon>Pseudomonadota</taxon>
        <taxon>Betaproteobacteria</taxon>
        <taxon>Burkholderiales</taxon>
        <taxon>Burkholderiaceae</taxon>
        <taxon>Cupriavidus</taxon>
    </lineage>
</organism>
<dbReference type="Gene3D" id="3.50.50.60">
    <property type="entry name" value="FAD/NAD(P)-binding domain"/>
    <property type="match status" value="1"/>
</dbReference>
<accession>A0A142JVM9</accession>
<reference evidence="3 4" key="1">
    <citation type="submission" date="2016-03" db="EMBL/GenBank/DDBJ databases">
        <title>Complete genome sequence of a novel chlorpyrifos degrading bacterium, Cupriavidus nantongensis sp. X1.</title>
        <authorList>
            <person name="Fang L."/>
        </authorList>
    </citation>
    <scope>NUCLEOTIDE SEQUENCE [LARGE SCALE GENOMIC DNA]</scope>
    <source>
        <strain evidence="3 4">X1</strain>
    </source>
</reference>
<dbReference type="RefSeq" id="WP_062803924.1">
    <property type="nucleotide sequence ID" value="NZ_CP014845.1"/>
</dbReference>
<sequence>MVHSDPAPAGGKQFSADYLVIGAGIAGASVAYWLARAGSVIVLEREAQPGYHATGRSAALYLESYGTPQVRGLTMASRAFLDAPPAGFADHPVLSPRGAMMLARPGEQDQLDAHWQVLAGMGARAQRLDQAGACALVPVLRPELVLGAVLEPDAADMDVHALHQGYLRGVRHHGGVIACGAEAEVIERRDGLWHVHAGADLYRAPVLVNAAGAWCDVVAARAGVAPVGLQPCRRSAFVFAPPDGIDVSRWPMFYGFDETWYVKPDAGMLLGSPANADPVPPHDVQPEELDIAMGIHQIEAATTLTIRRPARTWAGLRSFVADGDLVGGFDPDAEGFFWVAAQGGYGIQTSAAMGEACAALAQGRPLPAHIADHGVTAAMLSPARLRAQAGR</sequence>
<dbReference type="Proteomes" id="UP000075238">
    <property type="component" value="Chromosome 2"/>
</dbReference>
<dbReference type="PANTHER" id="PTHR13847:SF287">
    <property type="entry name" value="FAD-DEPENDENT OXIDOREDUCTASE DOMAIN-CONTAINING PROTEIN 1"/>
    <property type="match status" value="1"/>
</dbReference>
<evidence type="ECO:0000259" key="2">
    <source>
        <dbReference type="Pfam" id="PF01266"/>
    </source>
</evidence>
<dbReference type="InterPro" id="IPR036188">
    <property type="entry name" value="FAD/NAD-bd_sf"/>
</dbReference>
<keyword evidence="4" id="KW-1185">Reference proteome</keyword>
<dbReference type="SUPFAM" id="SSF51905">
    <property type="entry name" value="FAD/NAD(P)-binding domain"/>
    <property type="match status" value="1"/>
</dbReference>
<dbReference type="AlphaFoldDB" id="A0A142JVM9"/>
<dbReference type="InterPro" id="IPR006076">
    <property type="entry name" value="FAD-dep_OxRdtase"/>
</dbReference>
<proteinExistence type="predicted"/>
<evidence type="ECO:0000313" key="3">
    <source>
        <dbReference type="EMBL" id="AMR82141.1"/>
    </source>
</evidence>
<feature type="domain" description="FAD dependent oxidoreductase" evidence="2">
    <location>
        <begin position="17"/>
        <end position="360"/>
    </location>
</feature>
<dbReference type="GO" id="GO:0016491">
    <property type="term" value="F:oxidoreductase activity"/>
    <property type="evidence" value="ECO:0007669"/>
    <property type="project" value="UniProtKB-KW"/>
</dbReference>
<dbReference type="GO" id="GO:0005737">
    <property type="term" value="C:cytoplasm"/>
    <property type="evidence" value="ECO:0007669"/>
    <property type="project" value="TreeGrafter"/>
</dbReference>
<keyword evidence="1" id="KW-0560">Oxidoreductase</keyword>
<evidence type="ECO:0000256" key="1">
    <source>
        <dbReference type="ARBA" id="ARBA00023002"/>
    </source>
</evidence>
<dbReference type="OrthoDB" id="8713780at2"/>
<protein>
    <submittedName>
        <fullName evidence="3">FAD-dependent oxidoreductase</fullName>
    </submittedName>
</protein>
<gene>
    <name evidence="3" type="ORF">A2G96_30945</name>
</gene>
<dbReference type="Gene3D" id="3.30.9.10">
    <property type="entry name" value="D-Amino Acid Oxidase, subunit A, domain 2"/>
    <property type="match status" value="1"/>
</dbReference>
<dbReference type="KEGG" id="cnan:A2G96_30945"/>
<dbReference type="Pfam" id="PF01266">
    <property type="entry name" value="DAO"/>
    <property type="match status" value="1"/>
</dbReference>